<accession>A0AAV7N9A1</accession>
<gene>
    <name evidence="1" type="ORF">NDU88_000838</name>
</gene>
<sequence length="117" mass="12646">MDLARYYSGYHPRLGTTRLNAEGGQWRDPRLPGTASEALQRKGSQVSLRPPGFNVATGLPAIHHAVADDTYGSGQPPPSPLSELLSSLHGWRQVPASVRCDQSCWCAAPLQLPDVTK</sequence>
<dbReference type="EMBL" id="JANPWB010000012">
    <property type="protein sequence ID" value="KAJ1112576.1"/>
    <property type="molecule type" value="Genomic_DNA"/>
</dbReference>
<proteinExistence type="predicted"/>
<comment type="caution">
    <text evidence="1">The sequence shown here is derived from an EMBL/GenBank/DDBJ whole genome shotgun (WGS) entry which is preliminary data.</text>
</comment>
<organism evidence="1 2">
    <name type="scientific">Pleurodeles waltl</name>
    <name type="common">Iberian ribbed newt</name>
    <dbReference type="NCBI Taxonomy" id="8319"/>
    <lineage>
        <taxon>Eukaryota</taxon>
        <taxon>Metazoa</taxon>
        <taxon>Chordata</taxon>
        <taxon>Craniata</taxon>
        <taxon>Vertebrata</taxon>
        <taxon>Euteleostomi</taxon>
        <taxon>Amphibia</taxon>
        <taxon>Batrachia</taxon>
        <taxon>Caudata</taxon>
        <taxon>Salamandroidea</taxon>
        <taxon>Salamandridae</taxon>
        <taxon>Pleurodelinae</taxon>
        <taxon>Pleurodeles</taxon>
    </lineage>
</organism>
<name>A0AAV7N9A1_PLEWA</name>
<dbReference type="Proteomes" id="UP001066276">
    <property type="component" value="Chromosome 8"/>
</dbReference>
<evidence type="ECO:0000313" key="1">
    <source>
        <dbReference type="EMBL" id="KAJ1112576.1"/>
    </source>
</evidence>
<evidence type="ECO:0000313" key="2">
    <source>
        <dbReference type="Proteomes" id="UP001066276"/>
    </source>
</evidence>
<dbReference type="AlphaFoldDB" id="A0AAV7N9A1"/>
<protein>
    <submittedName>
        <fullName evidence="1">Uncharacterized protein</fullName>
    </submittedName>
</protein>
<keyword evidence="2" id="KW-1185">Reference proteome</keyword>
<reference evidence="1" key="1">
    <citation type="journal article" date="2022" name="bioRxiv">
        <title>Sequencing and chromosome-scale assembly of the giantPleurodeles waltlgenome.</title>
        <authorList>
            <person name="Brown T."/>
            <person name="Elewa A."/>
            <person name="Iarovenko S."/>
            <person name="Subramanian E."/>
            <person name="Araus A.J."/>
            <person name="Petzold A."/>
            <person name="Susuki M."/>
            <person name="Suzuki K.-i.T."/>
            <person name="Hayashi T."/>
            <person name="Toyoda A."/>
            <person name="Oliveira C."/>
            <person name="Osipova E."/>
            <person name="Leigh N.D."/>
            <person name="Simon A."/>
            <person name="Yun M.H."/>
        </authorList>
    </citation>
    <scope>NUCLEOTIDE SEQUENCE</scope>
    <source>
        <strain evidence="1">20211129_DDA</strain>
        <tissue evidence="1">Liver</tissue>
    </source>
</reference>